<comment type="caution">
    <text evidence="1">The sequence shown here is derived from an EMBL/GenBank/DDBJ whole genome shotgun (WGS) entry which is preliminary data.</text>
</comment>
<evidence type="ECO:0000313" key="1">
    <source>
        <dbReference type="EMBL" id="ETO59320.1"/>
    </source>
</evidence>
<name>A0A080YY59_PHYNI</name>
<evidence type="ECO:0000313" key="2">
    <source>
        <dbReference type="Proteomes" id="UP000028582"/>
    </source>
</evidence>
<dbReference type="Proteomes" id="UP000028582">
    <property type="component" value="Unassembled WGS sequence"/>
</dbReference>
<sequence>MSLKYRGYIRGAFRVSTVQLELAMKAIPDIMAEAPLAEQHESEHGSYGSCSQSWRWTCHPAN</sequence>
<accession>A0A080YY59</accession>
<proteinExistence type="predicted"/>
<organism evidence="1 2">
    <name type="scientific">Phytophthora nicotianae P1976</name>
    <dbReference type="NCBI Taxonomy" id="1317066"/>
    <lineage>
        <taxon>Eukaryota</taxon>
        <taxon>Sar</taxon>
        <taxon>Stramenopiles</taxon>
        <taxon>Oomycota</taxon>
        <taxon>Peronosporomycetes</taxon>
        <taxon>Peronosporales</taxon>
        <taxon>Peronosporaceae</taxon>
        <taxon>Phytophthora</taxon>
    </lineage>
</organism>
<dbReference type="EMBL" id="ANJA01004127">
    <property type="protein sequence ID" value="ETO59320.1"/>
    <property type="molecule type" value="Genomic_DNA"/>
</dbReference>
<dbReference type="AlphaFoldDB" id="A0A080YY59"/>
<protein>
    <submittedName>
        <fullName evidence="1">Uncharacterized protein</fullName>
    </submittedName>
</protein>
<gene>
    <name evidence="1" type="ORF">F444_22308</name>
</gene>
<reference evidence="1 2" key="1">
    <citation type="submission" date="2013-11" db="EMBL/GenBank/DDBJ databases">
        <title>The Genome Sequence of Phytophthora parasitica P1976.</title>
        <authorList>
            <consortium name="The Broad Institute Genomics Platform"/>
            <person name="Russ C."/>
            <person name="Tyler B."/>
            <person name="Panabieres F."/>
            <person name="Shan W."/>
            <person name="Tripathy S."/>
            <person name="Grunwald N."/>
            <person name="Machado M."/>
            <person name="Johnson C.S."/>
            <person name="Walker B."/>
            <person name="Young S."/>
            <person name="Zeng Q."/>
            <person name="Gargeya S."/>
            <person name="Fitzgerald M."/>
            <person name="Haas B."/>
            <person name="Abouelleil A."/>
            <person name="Allen A.W."/>
            <person name="Alvarado L."/>
            <person name="Arachchi H.M."/>
            <person name="Berlin A.M."/>
            <person name="Chapman S.B."/>
            <person name="Gainer-Dewar J."/>
            <person name="Goldberg J."/>
            <person name="Griggs A."/>
            <person name="Gujja S."/>
            <person name="Hansen M."/>
            <person name="Howarth C."/>
            <person name="Imamovic A."/>
            <person name="Ireland A."/>
            <person name="Larimer J."/>
            <person name="McCowan C."/>
            <person name="Murphy C."/>
            <person name="Pearson M."/>
            <person name="Poon T.W."/>
            <person name="Priest M."/>
            <person name="Roberts A."/>
            <person name="Saif S."/>
            <person name="Shea T."/>
            <person name="Sisk P."/>
            <person name="Sykes S."/>
            <person name="Wortman J."/>
            <person name="Nusbaum C."/>
            <person name="Birren B."/>
        </authorList>
    </citation>
    <scope>NUCLEOTIDE SEQUENCE [LARGE SCALE GENOMIC DNA]</scope>
    <source>
        <strain evidence="1 2">P1976</strain>
    </source>
</reference>